<protein>
    <submittedName>
        <fullName evidence="1">Uncharacterized protein</fullName>
    </submittedName>
</protein>
<dbReference type="EMBL" id="BGZK01001265">
    <property type="protein sequence ID" value="GBP75871.1"/>
    <property type="molecule type" value="Genomic_DNA"/>
</dbReference>
<gene>
    <name evidence="1" type="ORF">EVAR_32018_1</name>
</gene>
<keyword evidence="2" id="KW-1185">Reference proteome</keyword>
<evidence type="ECO:0000313" key="2">
    <source>
        <dbReference type="Proteomes" id="UP000299102"/>
    </source>
</evidence>
<comment type="caution">
    <text evidence="1">The sequence shown here is derived from an EMBL/GenBank/DDBJ whole genome shotgun (WGS) entry which is preliminary data.</text>
</comment>
<proteinExistence type="predicted"/>
<sequence>MTTNAYCHRCVAYARNHLRSVVRVYKINYQNLCSPSTAVSHSAGCQGVCAAPQIPREQPQRSGLIRAK</sequence>
<organism evidence="1 2">
    <name type="scientific">Eumeta variegata</name>
    <name type="common">Bagworm moth</name>
    <name type="synonym">Eumeta japonica</name>
    <dbReference type="NCBI Taxonomy" id="151549"/>
    <lineage>
        <taxon>Eukaryota</taxon>
        <taxon>Metazoa</taxon>
        <taxon>Ecdysozoa</taxon>
        <taxon>Arthropoda</taxon>
        <taxon>Hexapoda</taxon>
        <taxon>Insecta</taxon>
        <taxon>Pterygota</taxon>
        <taxon>Neoptera</taxon>
        <taxon>Endopterygota</taxon>
        <taxon>Lepidoptera</taxon>
        <taxon>Glossata</taxon>
        <taxon>Ditrysia</taxon>
        <taxon>Tineoidea</taxon>
        <taxon>Psychidae</taxon>
        <taxon>Oiketicinae</taxon>
        <taxon>Eumeta</taxon>
    </lineage>
</organism>
<reference evidence="1 2" key="1">
    <citation type="journal article" date="2019" name="Commun. Biol.">
        <title>The bagworm genome reveals a unique fibroin gene that provides high tensile strength.</title>
        <authorList>
            <person name="Kono N."/>
            <person name="Nakamura H."/>
            <person name="Ohtoshi R."/>
            <person name="Tomita M."/>
            <person name="Numata K."/>
            <person name="Arakawa K."/>
        </authorList>
    </citation>
    <scope>NUCLEOTIDE SEQUENCE [LARGE SCALE GENOMIC DNA]</scope>
</reference>
<dbReference type="Proteomes" id="UP000299102">
    <property type="component" value="Unassembled WGS sequence"/>
</dbReference>
<evidence type="ECO:0000313" key="1">
    <source>
        <dbReference type="EMBL" id="GBP75871.1"/>
    </source>
</evidence>
<dbReference type="AlphaFoldDB" id="A0A4C1YHN5"/>
<name>A0A4C1YHN5_EUMVA</name>
<accession>A0A4C1YHN5</accession>